<keyword evidence="6" id="KW-0547">Nucleotide-binding</keyword>
<dbReference type="GO" id="GO:0006614">
    <property type="term" value="P:SRP-dependent cotranslational protein targeting to membrane"/>
    <property type="evidence" value="ECO:0007669"/>
    <property type="project" value="InterPro"/>
</dbReference>
<accession>A0A3B0XUU7</accession>
<keyword evidence="9" id="KW-0342">GTP-binding</keyword>
<comment type="similarity">
    <text evidence="2">Belongs to the GTP-binding SRP family.</text>
</comment>
<name>A0A3B0XUU7_9ZZZZ</name>
<gene>
    <name evidence="17" type="ORF">MNBD_GAMMA12-3029</name>
</gene>
<protein>
    <recommendedName>
        <fullName evidence="3">Flagellar biosynthesis protein FlhF</fullName>
    </recommendedName>
    <alternativeName>
        <fullName evidence="13">Flagella-associated GTP-binding protein</fullName>
    </alternativeName>
</protein>
<dbReference type="InterPro" id="IPR003593">
    <property type="entry name" value="AAA+_ATPase"/>
</dbReference>
<dbReference type="Pfam" id="PF00448">
    <property type="entry name" value="SRP54"/>
    <property type="match status" value="1"/>
</dbReference>
<keyword evidence="7" id="KW-1005">Bacterial flagellum biogenesis</keyword>
<evidence type="ECO:0000256" key="8">
    <source>
        <dbReference type="ARBA" id="ARBA00022927"/>
    </source>
</evidence>
<feature type="region of interest" description="Disordered" evidence="14">
    <location>
        <begin position="230"/>
        <end position="264"/>
    </location>
</feature>
<dbReference type="PANTHER" id="PTHR43134">
    <property type="entry name" value="SIGNAL RECOGNITION PARTICLE RECEPTOR SUBUNIT ALPHA"/>
    <property type="match status" value="1"/>
</dbReference>
<keyword evidence="17" id="KW-0969">Cilium</keyword>
<dbReference type="GO" id="GO:0005525">
    <property type="term" value="F:GTP binding"/>
    <property type="evidence" value="ECO:0007669"/>
    <property type="project" value="UniProtKB-KW"/>
</dbReference>
<dbReference type="NCBIfam" id="TIGR03499">
    <property type="entry name" value="FlhF"/>
    <property type="match status" value="1"/>
</dbReference>
<dbReference type="GO" id="GO:0044781">
    <property type="term" value="P:bacterial-type flagellum organization"/>
    <property type="evidence" value="ECO:0007669"/>
    <property type="project" value="UniProtKB-KW"/>
</dbReference>
<keyword evidence="17" id="KW-0966">Cell projection</keyword>
<feature type="domain" description="SRP54-type proteins GTP-binding" evidence="16">
    <location>
        <begin position="418"/>
        <end position="610"/>
    </location>
</feature>
<dbReference type="InterPro" id="IPR020006">
    <property type="entry name" value="FlhF"/>
</dbReference>
<dbReference type="FunFam" id="3.40.50.300:FF:000695">
    <property type="entry name" value="Flagellar biosynthesis regulator FlhF"/>
    <property type="match status" value="1"/>
</dbReference>
<dbReference type="Gene3D" id="3.40.50.300">
    <property type="entry name" value="P-loop containing nucleotide triphosphate hydrolases"/>
    <property type="match status" value="1"/>
</dbReference>
<evidence type="ECO:0000259" key="16">
    <source>
        <dbReference type="SMART" id="SM00962"/>
    </source>
</evidence>
<dbReference type="EMBL" id="UOFL01000034">
    <property type="protein sequence ID" value="VAW72058.1"/>
    <property type="molecule type" value="Genomic_DNA"/>
</dbReference>
<evidence type="ECO:0000256" key="12">
    <source>
        <dbReference type="ARBA" id="ARBA00025337"/>
    </source>
</evidence>
<dbReference type="SMART" id="SM00962">
    <property type="entry name" value="SRP54"/>
    <property type="match status" value="1"/>
</dbReference>
<evidence type="ECO:0000259" key="15">
    <source>
        <dbReference type="SMART" id="SM00382"/>
    </source>
</evidence>
<evidence type="ECO:0000256" key="7">
    <source>
        <dbReference type="ARBA" id="ARBA00022795"/>
    </source>
</evidence>
<dbReference type="SMART" id="SM00382">
    <property type="entry name" value="AAA"/>
    <property type="match status" value="1"/>
</dbReference>
<dbReference type="InterPro" id="IPR000897">
    <property type="entry name" value="SRP54_GTPase_dom"/>
</dbReference>
<keyword evidence="4" id="KW-0813">Transport</keyword>
<keyword evidence="8" id="KW-0653">Protein transport</keyword>
<evidence type="ECO:0000256" key="14">
    <source>
        <dbReference type="SAM" id="MobiDB-lite"/>
    </source>
</evidence>
<evidence type="ECO:0000256" key="1">
    <source>
        <dbReference type="ARBA" id="ARBA00004413"/>
    </source>
</evidence>
<evidence type="ECO:0000256" key="4">
    <source>
        <dbReference type="ARBA" id="ARBA00022448"/>
    </source>
</evidence>
<dbReference type="GO" id="GO:0005047">
    <property type="term" value="F:signal recognition particle binding"/>
    <property type="evidence" value="ECO:0007669"/>
    <property type="project" value="TreeGrafter"/>
</dbReference>
<evidence type="ECO:0000256" key="2">
    <source>
        <dbReference type="ARBA" id="ARBA00008531"/>
    </source>
</evidence>
<dbReference type="GO" id="GO:0005886">
    <property type="term" value="C:plasma membrane"/>
    <property type="evidence" value="ECO:0007669"/>
    <property type="project" value="UniProtKB-SubCell"/>
</dbReference>
<feature type="domain" description="AAA+ ATPase" evidence="15">
    <location>
        <begin position="417"/>
        <end position="554"/>
    </location>
</feature>
<keyword evidence="5" id="KW-1003">Cell membrane</keyword>
<keyword evidence="10" id="KW-0472">Membrane</keyword>
<dbReference type="CDD" id="cd17873">
    <property type="entry name" value="FlhF"/>
    <property type="match status" value="1"/>
</dbReference>
<evidence type="ECO:0000256" key="11">
    <source>
        <dbReference type="ARBA" id="ARBA00023225"/>
    </source>
</evidence>
<organism evidence="17">
    <name type="scientific">hydrothermal vent metagenome</name>
    <dbReference type="NCBI Taxonomy" id="652676"/>
    <lineage>
        <taxon>unclassified sequences</taxon>
        <taxon>metagenomes</taxon>
        <taxon>ecological metagenomes</taxon>
    </lineage>
</organism>
<reference evidence="17" key="1">
    <citation type="submission" date="2018-06" db="EMBL/GenBank/DDBJ databases">
        <authorList>
            <person name="Zhirakovskaya E."/>
        </authorList>
    </citation>
    <scope>NUCLEOTIDE SEQUENCE</scope>
</reference>
<comment type="subcellular location">
    <subcellularLocation>
        <location evidence="1">Cell membrane</location>
        <topology evidence="1">Peripheral membrane protein</topology>
        <orientation evidence="1">Cytoplasmic side</orientation>
    </subcellularLocation>
</comment>
<dbReference type="AlphaFoldDB" id="A0A3B0XUU7"/>
<dbReference type="InterPro" id="IPR047040">
    <property type="entry name" value="FlhF__GTPase_dom"/>
</dbReference>
<evidence type="ECO:0000256" key="3">
    <source>
        <dbReference type="ARBA" id="ARBA00014919"/>
    </source>
</evidence>
<keyword evidence="17" id="KW-0282">Flagellum</keyword>
<dbReference type="Gene3D" id="1.20.120.1380">
    <property type="entry name" value="Flagellar FlhF biosynthesis protein, N domain"/>
    <property type="match status" value="1"/>
</dbReference>
<dbReference type="SUPFAM" id="SSF52540">
    <property type="entry name" value="P-loop containing nucleoside triphosphate hydrolases"/>
    <property type="match status" value="1"/>
</dbReference>
<evidence type="ECO:0000256" key="9">
    <source>
        <dbReference type="ARBA" id="ARBA00023134"/>
    </source>
</evidence>
<dbReference type="GO" id="GO:0015031">
    <property type="term" value="P:protein transport"/>
    <property type="evidence" value="ECO:0007669"/>
    <property type="project" value="UniProtKB-KW"/>
</dbReference>
<keyword evidence="11" id="KW-1006">Bacterial flagellum protein export</keyword>
<comment type="function">
    <text evidence="12">Necessary for flagellar biosynthesis. May be involved in translocation of the flagellum.</text>
</comment>
<sequence>MKIKRFKAPDMRQAIKMVREEHGADAVILSNRKVHDGIEIISAIDYDESAVETMLSHQGPENGSVPANITAATQLAPQSGFPTDNPFLQNAFQQSALNRAAATSTEQPLSAQLLAQAYATNTVVQNPVAQQQRENIQSDEYKQAEIQQQLLQQQTIEQNNNVGNQPTHPVIEQAQQVIAAAASMGAVHHKASASVPPASRYQNNNVPADFDEENLEDDVATISSCDIDTSTVKKSAAKKSKPKESVLQAVRSVEKPQVSEVKGDEQLKTKRTEVQGDDVDADDEFEGSIDQSDYDTAVNDVAKQLAESSTDERYRKKFDRESEQRDIEVQAMQRELHTLKGMLSNRVASTPQVSIPHVHPAHTGIYARLQELGISSCLCQEVLAKLPLSSEVNEGWRKALAILAHGIKTVDSDVLETGGVIAMIGPTGVGKTTTIAKMAARYALKYGRESVAIVSVDNYRIAAQDQILSYGQMIGVPVFLAAGKREFRSIMDDLCDKQLILVDTAGMGQRDPRITEQFELMSDVPYDLHTYLVMSANTQEAALNQIASAYTDQTINGCILTKLDETVSLGGMLSMLTKWKLPVSFMTEGQRVPEDLLKIRPYSLVSKAVTMMQQIEILDTTASTSMPDREDIYNANA</sequence>
<dbReference type="PANTHER" id="PTHR43134:SF3">
    <property type="entry name" value="FLAGELLAR BIOSYNTHESIS PROTEIN FLHF"/>
    <property type="match status" value="1"/>
</dbReference>
<evidence type="ECO:0000313" key="17">
    <source>
        <dbReference type="EMBL" id="VAW72058.1"/>
    </source>
</evidence>
<dbReference type="InterPro" id="IPR027417">
    <property type="entry name" value="P-loop_NTPase"/>
</dbReference>
<evidence type="ECO:0000256" key="13">
    <source>
        <dbReference type="ARBA" id="ARBA00030866"/>
    </source>
</evidence>
<evidence type="ECO:0000256" key="10">
    <source>
        <dbReference type="ARBA" id="ARBA00023136"/>
    </source>
</evidence>
<evidence type="ECO:0000256" key="5">
    <source>
        <dbReference type="ARBA" id="ARBA00022475"/>
    </source>
</evidence>
<dbReference type="GO" id="GO:0003924">
    <property type="term" value="F:GTPase activity"/>
    <property type="evidence" value="ECO:0007669"/>
    <property type="project" value="InterPro"/>
</dbReference>
<evidence type="ECO:0000256" key="6">
    <source>
        <dbReference type="ARBA" id="ARBA00022741"/>
    </source>
</evidence>
<proteinExistence type="inferred from homology"/>